<evidence type="ECO:0000259" key="1">
    <source>
        <dbReference type="Pfam" id="PF08808"/>
    </source>
</evidence>
<organism evidence="2 3">
    <name type="scientific">Novosphingobium pituita</name>
    <dbReference type="NCBI Taxonomy" id="3056842"/>
    <lineage>
        <taxon>Bacteria</taxon>
        <taxon>Pseudomonadati</taxon>
        <taxon>Pseudomonadota</taxon>
        <taxon>Alphaproteobacteria</taxon>
        <taxon>Sphingomonadales</taxon>
        <taxon>Sphingomonadaceae</taxon>
        <taxon>Novosphingobium</taxon>
    </lineage>
</organism>
<evidence type="ECO:0000313" key="2">
    <source>
        <dbReference type="EMBL" id="GMM62230.1"/>
    </source>
</evidence>
<sequence length="145" mass="15815">MVKAGQRKLDGEGARRYGGRYCSPGLAIVPFASEAGLAVLVRLRYLDGPAQACEDAYELGWTEIDAQAERVPEELDPAGRVAFVDAWAHEQRSLLAALRSAVLPEADVILMNAEHPQAALVAPLQVRSFSFADCLHRPPMLDRFA</sequence>
<protein>
    <recommendedName>
        <fullName evidence="1">RES domain-containing protein</fullName>
    </recommendedName>
</protein>
<dbReference type="Pfam" id="PF08808">
    <property type="entry name" value="RES"/>
    <property type="match status" value="1"/>
</dbReference>
<dbReference type="RefSeq" id="WP_317975829.1">
    <property type="nucleotide sequence ID" value="NZ_BTFW01000001.1"/>
</dbReference>
<dbReference type="Proteomes" id="UP001187221">
    <property type="component" value="Unassembled WGS sequence"/>
</dbReference>
<dbReference type="InterPro" id="IPR014914">
    <property type="entry name" value="RES_dom"/>
</dbReference>
<accession>A0ABQ6PAF6</accession>
<dbReference type="EMBL" id="BTFW01000001">
    <property type="protein sequence ID" value="GMM62230.1"/>
    <property type="molecule type" value="Genomic_DNA"/>
</dbReference>
<evidence type="ECO:0000313" key="3">
    <source>
        <dbReference type="Proteomes" id="UP001187221"/>
    </source>
</evidence>
<reference evidence="2 3" key="1">
    <citation type="submission" date="2023-06" db="EMBL/GenBank/DDBJ databases">
        <title>Draft genome sequence of Novosphingobium sp. strain IK01.</title>
        <authorList>
            <person name="Hatamoto M."/>
            <person name="Ikarashi T."/>
            <person name="Yamaguchi T."/>
        </authorList>
    </citation>
    <scope>NUCLEOTIDE SEQUENCE [LARGE SCALE GENOMIC DNA]</scope>
    <source>
        <strain evidence="2 3">IK01</strain>
    </source>
</reference>
<comment type="caution">
    <text evidence="2">The sequence shown here is derived from an EMBL/GenBank/DDBJ whole genome shotgun (WGS) entry which is preliminary data.</text>
</comment>
<gene>
    <name evidence="2" type="ORF">NUTIK01_30070</name>
</gene>
<keyword evidence="3" id="KW-1185">Reference proteome</keyword>
<name>A0ABQ6PAF6_9SPHN</name>
<feature type="domain" description="RES" evidence="1">
    <location>
        <begin position="8"/>
        <end position="128"/>
    </location>
</feature>
<proteinExistence type="predicted"/>